<organism evidence="2 3">
    <name type="scientific">Rubinisphaera italica</name>
    <dbReference type="NCBI Taxonomy" id="2527969"/>
    <lineage>
        <taxon>Bacteria</taxon>
        <taxon>Pseudomonadati</taxon>
        <taxon>Planctomycetota</taxon>
        <taxon>Planctomycetia</taxon>
        <taxon>Planctomycetales</taxon>
        <taxon>Planctomycetaceae</taxon>
        <taxon>Rubinisphaera</taxon>
    </lineage>
</organism>
<dbReference type="Gene3D" id="3.10.180.10">
    <property type="entry name" value="2,3-Dihydroxybiphenyl 1,2-Dioxygenase, domain 1"/>
    <property type="match status" value="1"/>
</dbReference>
<evidence type="ECO:0000259" key="1">
    <source>
        <dbReference type="PROSITE" id="PS51819"/>
    </source>
</evidence>
<proteinExistence type="predicted"/>
<dbReference type="CDD" id="cd07251">
    <property type="entry name" value="VOC_like"/>
    <property type="match status" value="1"/>
</dbReference>
<reference evidence="2 3" key="1">
    <citation type="submission" date="2019-02" db="EMBL/GenBank/DDBJ databases">
        <title>Deep-cultivation of Planctomycetes and their phenomic and genomic characterization uncovers novel biology.</title>
        <authorList>
            <person name="Wiegand S."/>
            <person name="Jogler M."/>
            <person name="Boedeker C."/>
            <person name="Pinto D."/>
            <person name="Vollmers J."/>
            <person name="Rivas-Marin E."/>
            <person name="Kohn T."/>
            <person name="Peeters S.H."/>
            <person name="Heuer A."/>
            <person name="Rast P."/>
            <person name="Oberbeckmann S."/>
            <person name="Bunk B."/>
            <person name="Jeske O."/>
            <person name="Meyerdierks A."/>
            <person name="Storesund J.E."/>
            <person name="Kallscheuer N."/>
            <person name="Luecker S."/>
            <person name="Lage O.M."/>
            <person name="Pohl T."/>
            <person name="Merkel B.J."/>
            <person name="Hornburger P."/>
            <person name="Mueller R.-W."/>
            <person name="Bruemmer F."/>
            <person name="Labrenz M."/>
            <person name="Spormann A.M."/>
            <person name="Op Den Camp H."/>
            <person name="Overmann J."/>
            <person name="Amann R."/>
            <person name="Jetten M.S.M."/>
            <person name="Mascher T."/>
            <person name="Medema M.H."/>
            <person name="Devos D.P."/>
            <person name="Kaster A.-K."/>
            <person name="Ovreas L."/>
            <person name="Rohde M."/>
            <person name="Galperin M.Y."/>
            <person name="Jogler C."/>
        </authorList>
    </citation>
    <scope>NUCLEOTIDE SEQUENCE [LARGE SCALE GENOMIC DNA]</scope>
    <source>
        <strain evidence="2 3">Pan54</strain>
    </source>
</reference>
<evidence type="ECO:0000313" key="2">
    <source>
        <dbReference type="EMBL" id="TWT61360.1"/>
    </source>
</evidence>
<dbReference type="InterPro" id="IPR037523">
    <property type="entry name" value="VOC_core"/>
</dbReference>
<dbReference type="OrthoDB" id="9796521at2"/>
<dbReference type="RefSeq" id="WP_146503365.1">
    <property type="nucleotide sequence ID" value="NZ_SJPG01000001.1"/>
</dbReference>
<protein>
    <submittedName>
        <fullName evidence="2">Fosfomycin resistance protein FosB</fullName>
    </submittedName>
</protein>
<dbReference type="SUPFAM" id="SSF54593">
    <property type="entry name" value="Glyoxalase/Bleomycin resistance protein/Dihydroxybiphenyl dioxygenase"/>
    <property type="match status" value="1"/>
</dbReference>
<feature type="domain" description="VOC" evidence="1">
    <location>
        <begin position="4"/>
        <end position="126"/>
    </location>
</feature>
<dbReference type="InterPro" id="IPR004360">
    <property type="entry name" value="Glyas_Fos-R_dOase_dom"/>
</dbReference>
<dbReference type="InterPro" id="IPR029068">
    <property type="entry name" value="Glyas_Bleomycin-R_OHBP_Dase"/>
</dbReference>
<gene>
    <name evidence="2" type="ORF">Pan54_20960</name>
</gene>
<comment type="caution">
    <text evidence="2">The sequence shown here is derived from an EMBL/GenBank/DDBJ whole genome shotgun (WGS) entry which is preliminary data.</text>
</comment>
<dbReference type="Pfam" id="PF00903">
    <property type="entry name" value="Glyoxalase"/>
    <property type="match status" value="1"/>
</dbReference>
<accession>A0A5C5XEC5</accession>
<evidence type="ECO:0000313" key="3">
    <source>
        <dbReference type="Proteomes" id="UP000316095"/>
    </source>
</evidence>
<keyword evidence="3" id="KW-1185">Reference proteome</keyword>
<dbReference type="Proteomes" id="UP000316095">
    <property type="component" value="Unassembled WGS sequence"/>
</dbReference>
<sequence>MQPRISMITLGVRDLSRSIEFYETGLKFPRMESPPEVAFFTLNGTWLSLYGRDALADDANVSAEGVGFRSFTLAHNVASDEEVDRVIEEAISAGGVLVKSGQKVFWGGYSGYFQDPDGFLWEVAHNPFLWIGPEDDRQGISEV</sequence>
<dbReference type="PANTHER" id="PTHR36503">
    <property type="entry name" value="BLR2520 PROTEIN"/>
    <property type="match status" value="1"/>
</dbReference>
<dbReference type="AlphaFoldDB" id="A0A5C5XEC5"/>
<dbReference type="PROSITE" id="PS51819">
    <property type="entry name" value="VOC"/>
    <property type="match status" value="1"/>
</dbReference>
<name>A0A5C5XEC5_9PLAN</name>
<dbReference type="EMBL" id="SJPG01000001">
    <property type="protein sequence ID" value="TWT61360.1"/>
    <property type="molecule type" value="Genomic_DNA"/>
</dbReference>
<dbReference type="PANTHER" id="PTHR36503:SF1">
    <property type="entry name" value="BLR2520 PROTEIN"/>
    <property type="match status" value="1"/>
</dbReference>